<dbReference type="InterPro" id="IPR048254">
    <property type="entry name" value="CDP_ALCOHOL_P_TRANSF_CS"/>
</dbReference>
<feature type="transmembrane region" description="Helical" evidence="4">
    <location>
        <begin position="249"/>
        <end position="268"/>
    </location>
</feature>
<dbReference type="InterPro" id="IPR043130">
    <property type="entry name" value="CDP-OH_PTrfase_TM_dom"/>
</dbReference>
<gene>
    <name evidence="5" type="ORF">TrCOL_g530</name>
</gene>
<dbReference type="EMBL" id="BRYA01000929">
    <property type="protein sequence ID" value="GMI35867.1"/>
    <property type="molecule type" value="Genomic_DNA"/>
</dbReference>
<feature type="transmembrane region" description="Helical" evidence="4">
    <location>
        <begin position="172"/>
        <end position="196"/>
    </location>
</feature>
<evidence type="ECO:0000256" key="1">
    <source>
        <dbReference type="ARBA" id="ARBA00022679"/>
    </source>
</evidence>
<reference evidence="6" key="1">
    <citation type="journal article" date="2023" name="Commun. Biol.">
        <title>Genome analysis of Parmales, the sister group of diatoms, reveals the evolutionary specialization of diatoms from phago-mixotrophs to photoautotrophs.</title>
        <authorList>
            <person name="Ban H."/>
            <person name="Sato S."/>
            <person name="Yoshikawa S."/>
            <person name="Yamada K."/>
            <person name="Nakamura Y."/>
            <person name="Ichinomiya M."/>
            <person name="Sato N."/>
            <person name="Blanc-Mathieu R."/>
            <person name="Endo H."/>
            <person name="Kuwata A."/>
            <person name="Ogata H."/>
        </authorList>
    </citation>
    <scope>NUCLEOTIDE SEQUENCE [LARGE SCALE GENOMIC DNA]</scope>
</reference>
<dbReference type="AlphaFoldDB" id="A0A9W7G796"/>
<dbReference type="GO" id="GO:0008654">
    <property type="term" value="P:phospholipid biosynthetic process"/>
    <property type="evidence" value="ECO:0007669"/>
    <property type="project" value="InterPro"/>
</dbReference>
<dbReference type="OrthoDB" id="196717at2759"/>
<comment type="caution">
    <text evidence="5">The sequence shown here is derived from an EMBL/GenBank/DDBJ whole genome shotgun (WGS) entry which is preliminary data.</text>
</comment>
<dbReference type="Pfam" id="PF01066">
    <property type="entry name" value="CDP-OH_P_transf"/>
    <property type="match status" value="1"/>
</dbReference>
<evidence type="ECO:0000313" key="5">
    <source>
        <dbReference type="EMBL" id="GMI35867.1"/>
    </source>
</evidence>
<dbReference type="PROSITE" id="PS00379">
    <property type="entry name" value="CDP_ALCOHOL_P_TRANSF"/>
    <property type="match status" value="1"/>
</dbReference>
<keyword evidence="1 2" id="KW-0808">Transferase</keyword>
<keyword evidence="4" id="KW-0812">Transmembrane</keyword>
<proteinExistence type="inferred from homology"/>
<keyword evidence="6" id="KW-1185">Reference proteome</keyword>
<comment type="similarity">
    <text evidence="2">Belongs to the CDP-alcohol phosphatidyltransferase class-I family.</text>
</comment>
<evidence type="ECO:0000313" key="6">
    <source>
        <dbReference type="Proteomes" id="UP001165065"/>
    </source>
</evidence>
<sequence>MPRSTRSRSTARESPGRKVSARKRKPSAKAAALLGIDIETTAKSPSIKRRSSSRSKTPSKAVKAVKEWKSKNPPVLNCSPPGYTPGWATENLFLCPANIDYLLADAIVPWLYMIGVNTPNKITVLNCVLRAYIIYLLLGGSYVLVTVLLPVTQILDCADGQCARRYSLGSEFGAWLDHFTDEMFGWVFAFSVFYLIHLEKGVYSPHFISIVMVFAVLGVGGKATFEAKESGRKFKDFEFKHILGMYEEYYMTYIYIALMTIYVQTGAFPSA</sequence>
<dbReference type="Proteomes" id="UP001165065">
    <property type="component" value="Unassembled WGS sequence"/>
</dbReference>
<feature type="region of interest" description="Disordered" evidence="3">
    <location>
        <begin position="1"/>
        <end position="29"/>
    </location>
</feature>
<evidence type="ECO:0000256" key="3">
    <source>
        <dbReference type="SAM" id="MobiDB-lite"/>
    </source>
</evidence>
<name>A0A9W7G796_9STRA</name>
<evidence type="ECO:0008006" key="7">
    <source>
        <dbReference type="Google" id="ProtNLM"/>
    </source>
</evidence>
<keyword evidence="4" id="KW-0472">Membrane</keyword>
<evidence type="ECO:0000256" key="4">
    <source>
        <dbReference type="SAM" id="Phobius"/>
    </source>
</evidence>
<dbReference type="Gene3D" id="1.20.120.1760">
    <property type="match status" value="1"/>
</dbReference>
<organism evidence="5 6">
    <name type="scientific">Triparma columacea</name>
    <dbReference type="NCBI Taxonomy" id="722753"/>
    <lineage>
        <taxon>Eukaryota</taxon>
        <taxon>Sar</taxon>
        <taxon>Stramenopiles</taxon>
        <taxon>Ochrophyta</taxon>
        <taxon>Bolidophyceae</taxon>
        <taxon>Parmales</taxon>
        <taxon>Triparmaceae</taxon>
        <taxon>Triparma</taxon>
    </lineage>
</organism>
<dbReference type="GO" id="GO:0016020">
    <property type="term" value="C:membrane"/>
    <property type="evidence" value="ECO:0007669"/>
    <property type="project" value="InterPro"/>
</dbReference>
<dbReference type="InterPro" id="IPR000462">
    <property type="entry name" value="CDP-OH_P_trans"/>
</dbReference>
<protein>
    <recommendedName>
        <fullName evidence="7">CDP-alcohol phosphatidyltransferase</fullName>
    </recommendedName>
</protein>
<dbReference type="GO" id="GO:0016780">
    <property type="term" value="F:phosphotransferase activity, for other substituted phosphate groups"/>
    <property type="evidence" value="ECO:0007669"/>
    <property type="project" value="InterPro"/>
</dbReference>
<keyword evidence="4" id="KW-1133">Transmembrane helix</keyword>
<feature type="transmembrane region" description="Helical" evidence="4">
    <location>
        <begin position="202"/>
        <end position="225"/>
    </location>
</feature>
<accession>A0A9W7G796</accession>
<evidence type="ECO:0000256" key="2">
    <source>
        <dbReference type="RuleBase" id="RU003750"/>
    </source>
</evidence>
<feature type="transmembrane region" description="Helical" evidence="4">
    <location>
        <begin position="132"/>
        <end position="151"/>
    </location>
</feature>